<dbReference type="Pfam" id="PF02104">
    <property type="entry name" value="SURF1"/>
    <property type="match status" value="1"/>
</dbReference>
<comment type="subcellular location">
    <subcellularLocation>
        <location evidence="6">Cell membrane</location>
        <topology evidence="6">Multi-pass membrane protein</topology>
    </subcellularLocation>
    <subcellularLocation>
        <location evidence="1">Membrane</location>
    </subcellularLocation>
</comment>
<name>A0A4S5BMH4_9BURK</name>
<evidence type="ECO:0000256" key="6">
    <source>
        <dbReference type="RuleBase" id="RU363076"/>
    </source>
</evidence>
<evidence type="ECO:0000256" key="5">
    <source>
        <dbReference type="ARBA" id="ARBA00023136"/>
    </source>
</evidence>
<dbReference type="Proteomes" id="UP000306236">
    <property type="component" value="Unassembled WGS sequence"/>
</dbReference>
<keyword evidence="4 6" id="KW-1133">Transmembrane helix</keyword>
<dbReference type="InterPro" id="IPR045214">
    <property type="entry name" value="Surf1/Surf4"/>
</dbReference>
<keyword evidence="8" id="KW-1185">Reference proteome</keyword>
<evidence type="ECO:0000256" key="3">
    <source>
        <dbReference type="ARBA" id="ARBA00022692"/>
    </source>
</evidence>
<dbReference type="PROSITE" id="PS50895">
    <property type="entry name" value="SURF1"/>
    <property type="match status" value="1"/>
</dbReference>
<evidence type="ECO:0000256" key="4">
    <source>
        <dbReference type="ARBA" id="ARBA00022989"/>
    </source>
</evidence>
<evidence type="ECO:0000256" key="2">
    <source>
        <dbReference type="ARBA" id="ARBA00007165"/>
    </source>
</evidence>
<evidence type="ECO:0000256" key="1">
    <source>
        <dbReference type="ARBA" id="ARBA00004370"/>
    </source>
</evidence>
<comment type="similarity">
    <text evidence="2 6">Belongs to the SURF1 family.</text>
</comment>
<gene>
    <name evidence="7" type="ORF">E8K88_12590</name>
</gene>
<dbReference type="PANTHER" id="PTHR23427:SF2">
    <property type="entry name" value="SURFEIT LOCUS PROTEIN 1"/>
    <property type="match status" value="1"/>
</dbReference>
<proteinExistence type="inferred from homology"/>
<organism evidence="7 8">
    <name type="scientific">Lampropedia aestuarii</name>
    <dbReference type="NCBI Taxonomy" id="2562762"/>
    <lineage>
        <taxon>Bacteria</taxon>
        <taxon>Pseudomonadati</taxon>
        <taxon>Pseudomonadota</taxon>
        <taxon>Betaproteobacteria</taxon>
        <taxon>Burkholderiales</taxon>
        <taxon>Comamonadaceae</taxon>
        <taxon>Lampropedia</taxon>
    </lineage>
</organism>
<evidence type="ECO:0000313" key="7">
    <source>
        <dbReference type="EMBL" id="THJ32263.1"/>
    </source>
</evidence>
<reference evidence="7 8" key="1">
    <citation type="submission" date="2019-04" db="EMBL/GenBank/DDBJ databases">
        <title>Lampropedia sp YIM MLB12 draf genome.</title>
        <authorList>
            <person name="Wang Y.-X."/>
        </authorList>
    </citation>
    <scope>NUCLEOTIDE SEQUENCE [LARGE SCALE GENOMIC DNA]</scope>
    <source>
        <strain evidence="7 8">YIM MLB12</strain>
    </source>
</reference>
<protein>
    <recommendedName>
        <fullName evidence="6">SURF1-like protein</fullName>
    </recommendedName>
</protein>
<comment type="caution">
    <text evidence="7">The sequence shown here is derived from an EMBL/GenBank/DDBJ whole genome shotgun (WGS) entry which is preliminary data.</text>
</comment>
<feature type="transmembrane region" description="Helical" evidence="6">
    <location>
        <begin position="29"/>
        <end position="48"/>
    </location>
</feature>
<dbReference type="GO" id="GO:0005886">
    <property type="term" value="C:plasma membrane"/>
    <property type="evidence" value="ECO:0007669"/>
    <property type="project" value="UniProtKB-SubCell"/>
</dbReference>
<accession>A0A4S5BMH4</accession>
<feature type="transmembrane region" description="Helical" evidence="6">
    <location>
        <begin position="239"/>
        <end position="261"/>
    </location>
</feature>
<sequence>MQALHMAVQRAFFDYDPMALSRKSSSKRLGLVIFFIINTVIFSCLGLWQVQRLGWKTDLMARLDTLVHAAPQAAPMPEQWPQLSQEANEYTPVQLQGQWLSDKEVTVYANTELGPGYWVMTPLLVSSSDTANTPTTVVWINQGFIPTEQRRTPRNTNATPGQTIQVAGLLRWPEKANLFLRENVPAEDRWYRRWPDELSQARGLQQATAPYFVDAYATGAGQEWPRGGMTQIQFSNNHLSYAITWFVLALLNIAALVYVLVFDGKRQRSTSTRSE</sequence>
<dbReference type="PANTHER" id="PTHR23427">
    <property type="entry name" value="SURFEIT LOCUS PROTEIN"/>
    <property type="match status" value="1"/>
</dbReference>
<dbReference type="CDD" id="cd06662">
    <property type="entry name" value="SURF1"/>
    <property type="match status" value="1"/>
</dbReference>
<dbReference type="InterPro" id="IPR002994">
    <property type="entry name" value="Surf1/Shy1"/>
</dbReference>
<evidence type="ECO:0000313" key="8">
    <source>
        <dbReference type="Proteomes" id="UP000306236"/>
    </source>
</evidence>
<dbReference type="OrthoDB" id="9807214at2"/>
<keyword evidence="5 6" id="KW-0472">Membrane</keyword>
<dbReference type="EMBL" id="SSWX01000016">
    <property type="protein sequence ID" value="THJ32263.1"/>
    <property type="molecule type" value="Genomic_DNA"/>
</dbReference>
<dbReference type="AlphaFoldDB" id="A0A4S5BMH4"/>
<keyword evidence="3 6" id="KW-0812">Transmembrane</keyword>
<keyword evidence="6" id="KW-1003">Cell membrane</keyword>